<gene>
    <name evidence="1" type="ORF">P5673_001883</name>
</gene>
<protein>
    <submittedName>
        <fullName evidence="1">Uncharacterized protein</fullName>
    </submittedName>
</protein>
<reference evidence="1" key="1">
    <citation type="journal article" date="2023" name="G3 (Bethesda)">
        <title>Whole genome assembly and annotation of the endangered Caribbean coral Acropora cervicornis.</title>
        <authorList>
            <person name="Selwyn J.D."/>
            <person name="Vollmer S.V."/>
        </authorList>
    </citation>
    <scope>NUCLEOTIDE SEQUENCE</scope>
    <source>
        <strain evidence="1">K2</strain>
    </source>
</reference>
<accession>A0AAD9VGA6</accession>
<comment type="caution">
    <text evidence="1">The sequence shown here is derived from an EMBL/GenBank/DDBJ whole genome shotgun (WGS) entry which is preliminary data.</text>
</comment>
<sequence length="128" mass="15405">MLFVFAIENPAEYHAKRFQSILEIVKNKFQSRDTEYYIKFLCCSSKFSSAVRLMSEKTRFKEKKESYARPATKKKCLSDKHQKYETVDPVGKEKLLYNKREWTNRWYNSLDPTEKEKVSSKRAEYYKS</sequence>
<name>A0AAD9VGA6_ACRCE</name>
<organism evidence="1 2">
    <name type="scientific">Acropora cervicornis</name>
    <name type="common">Staghorn coral</name>
    <dbReference type="NCBI Taxonomy" id="6130"/>
    <lineage>
        <taxon>Eukaryota</taxon>
        <taxon>Metazoa</taxon>
        <taxon>Cnidaria</taxon>
        <taxon>Anthozoa</taxon>
        <taxon>Hexacorallia</taxon>
        <taxon>Scleractinia</taxon>
        <taxon>Astrocoeniina</taxon>
        <taxon>Acroporidae</taxon>
        <taxon>Acropora</taxon>
    </lineage>
</organism>
<reference evidence="1" key="2">
    <citation type="journal article" date="2023" name="Science">
        <title>Genomic signatures of disease resistance in endangered staghorn corals.</title>
        <authorList>
            <person name="Vollmer S.V."/>
            <person name="Selwyn J.D."/>
            <person name="Despard B.A."/>
            <person name="Roesel C.L."/>
        </authorList>
    </citation>
    <scope>NUCLEOTIDE SEQUENCE</scope>
    <source>
        <strain evidence="1">K2</strain>
    </source>
</reference>
<dbReference type="EMBL" id="JARQWQ010000003">
    <property type="protein sequence ID" value="KAK2572882.1"/>
    <property type="molecule type" value="Genomic_DNA"/>
</dbReference>
<keyword evidence="2" id="KW-1185">Reference proteome</keyword>
<dbReference type="AlphaFoldDB" id="A0AAD9VGA6"/>
<evidence type="ECO:0000313" key="2">
    <source>
        <dbReference type="Proteomes" id="UP001249851"/>
    </source>
</evidence>
<dbReference type="Proteomes" id="UP001249851">
    <property type="component" value="Unassembled WGS sequence"/>
</dbReference>
<evidence type="ECO:0000313" key="1">
    <source>
        <dbReference type="EMBL" id="KAK2572882.1"/>
    </source>
</evidence>
<proteinExistence type="predicted"/>